<organism evidence="4 5">
    <name type="scientific">Lachnellula hyalina</name>
    <dbReference type="NCBI Taxonomy" id="1316788"/>
    <lineage>
        <taxon>Eukaryota</taxon>
        <taxon>Fungi</taxon>
        <taxon>Dikarya</taxon>
        <taxon>Ascomycota</taxon>
        <taxon>Pezizomycotina</taxon>
        <taxon>Leotiomycetes</taxon>
        <taxon>Helotiales</taxon>
        <taxon>Lachnaceae</taxon>
        <taxon>Lachnellula</taxon>
    </lineage>
</organism>
<accession>A0A8H8R6H2</accession>
<dbReference type="InterPro" id="IPR050425">
    <property type="entry name" value="NAD(P)_dehydrat-like"/>
</dbReference>
<evidence type="ECO:0000313" key="5">
    <source>
        <dbReference type="Proteomes" id="UP000431533"/>
    </source>
</evidence>
<gene>
    <name evidence="4" type="ORF">LHYA1_G001424</name>
</gene>
<reference evidence="4 5" key="1">
    <citation type="submission" date="2018-05" db="EMBL/GenBank/DDBJ databases">
        <title>Genome sequencing and assembly of the regulated plant pathogen Lachnellula willkommii and related sister species for the development of diagnostic species identification markers.</title>
        <authorList>
            <person name="Giroux E."/>
            <person name="Bilodeau G."/>
        </authorList>
    </citation>
    <scope>NUCLEOTIDE SEQUENCE [LARGE SCALE GENOMIC DNA]</scope>
    <source>
        <strain evidence="4 5">CBS 185.66</strain>
    </source>
</reference>
<comment type="caution">
    <text evidence="4">The sequence shown here is derived from an EMBL/GenBank/DDBJ whole genome shotgun (WGS) entry which is preliminary data.</text>
</comment>
<dbReference type="PANTHER" id="PTHR10366:SF564">
    <property type="entry name" value="STEROL-4-ALPHA-CARBOXYLATE 3-DEHYDROGENASE, DECARBOXYLATING"/>
    <property type="match status" value="1"/>
</dbReference>
<dbReference type="InterPro" id="IPR001509">
    <property type="entry name" value="Epimerase_deHydtase"/>
</dbReference>
<name>A0A8H8R6H2_9HELO</name>
<evidence type="ECO:0000256" key="2">
    <source>
        <dbReference type="ARBA" id="ARBA00023445"/>
    </source>
</evidence>
<feature type="domain" description="NAD-dependent epimerase/dehydratase" evidence="3">
    <location>
        <begin position="8"/>
        <end position="267"/>
    </location>
</feature>
<dbReference type="OrthoDB" id="2735536at2759"/>
<proteinExistence type="inferred from homology"/>
<keyword evidence="1" id="KW-0560">Oxidoreductase</keyword>
<dbReference type="Gene3D" id="3.40.50.720">
    <property type="entry name" value="NAD(P)-binding Rossmann-like Domain"/>
    <property type="match status" value="1"/>
</dbReference>
<dbReference type="PANTHER" id="PTHR10366">
    <property type="entry name" value="NAD DEPENDENT EPIMERASE/DEHYDRATASE"/>
    <property type="match status" value="1"/>
</dbReference>
<dbReference type="GO" id="GO:0016616">
    <property type="term" value="F:oxidoreductase activity, acting on the CH-OH group of donors, NAD or NADP as acceptor"/>
    <property type="evidence" value="ECO:0007669"/>
    <property type="project" value="TreeGrafter"/>
</dbReference>
<dbReference type="AlphaFoldDB" id="A0A8H8R6H2"/>
<dbReference type="EMBL" id="QGMH01000019">
    <property type="protein sequence ID" value="TVY29340.1"/>
    <property type="molecule type" value="Genomic_DNA"/>
</dbReference>
<evidence type="ECO:0000256" key="1">
    <source>
        <dbReference type="ARBA" id="ARBA00023002"/>
    </source>
</evidence>
<dbReference type="GeneID" id="41981622"/>
<dbReference type="InterPro" id="IPR036291">
    <property type="entry name" value="NAD(P)-bd_dom_sf"/>
</dbReference>
<dbReference type="Pfam" id="PF01370">
    <property type="entry name" value="Epimerase"/>
    <property type="match status" value="1"/>
</dbReference>
<dbReference type="Proteomes" id="UP000431533">
    <property type="component" value="Unassembled WGS sequence"/>
</dbReference>
<keyword evidence="5" id="KW-1185">Reference proteome</keyword>
<comment type="similarity">
    <text evidence="2">Belongs to the NAD(P)-dependent epimerase/dehydratase family. Dihydroflavonol-4-reductase subfamily.</text>
</comment>
<dbReference type="SUPFAM" id="SSF51735">
    <property type="entry name" value="NAD(P)-binding Rossmann-fold domains"/>
    <property type="match status" value="1"/>
</dbReference>
<protein>
    <submittedName>
        <fullName evidence="4">Uncharacterized oxidoreductase</fullName>
    </submittedName>
</protein>
<evidence type="ECO:0000259" key="3">
    <source>
        <dbReference type="Pfam" id="PF01370"/>
    </source>
</evidence>
<sequence>MSSDTHRVLLTGANGFIGNHILAELLSAGFSVRAVVRSQAKADTILQTHSNAGRKLDFCLVADITAHNAFSRAFESKEPFDTVIHTASPFLYRDVTSNEDLLDPAVRGTMSILYGARDHNTVKRVIILSSIAAVMDYSEAAPKDGRMWTAKDWNPVTRDEAIRAANYSTVYRASKTFSEKCAWEFMEEQKPHFDLVSLNPPMVYGPLLHSIRDISQLNESNLRIWNLFLDSSKDLEMPPNGVYWYVDVRTQDLALAHIRAVTKPEIGNRRIIIAAGSVTSQEIADILRSAITTLAESTPIGKPGEDTFPTNGYSVDTDTARNVLGLAFRNKEETFLQLARQLLEIAKRT</sequence>
<dbReference type="RefSeq" id="XP_031008127.1">
    <property type="nucleotide sequence ID" value="XM_031146407.1"/>
</dbReference>
<evidence type="ECO:0000313" key="4">
    <source>
        <dbReference type="EMBL" id="TVY29340.1"/>
    </source>
</evidence>